<dbReference type="InterPro" id="IPR050902">
    <property type="entry name" value="ABC_Transporter_SBP"/>
</dbReference>
<dbReference type="KEGG" id="rhom:FRIFI_0561"/>
<keyword evidence="2" id="KW-0175">Coiled coil</keyword>
<dbReference type="EMBL" id="LN650648">
    <property type="protein sequence ID" value="CEI72108.1"/>
    <property type="molecule type" value="Genomic_DNA"/>
</dbReference>
<feature type="domain" description="Fe/B12 periplasmic-binding" evidence="4">
    <location>
        <begin position="66"/>
        <end position="332"/>
    </location>
</feature>
<organism evidence="5 6">
    <name type="scientific">Romboutsia hominis</name>
    <dbReference type="NCBI Taxonomy" id="1507512"/>
    <lineage>
        <taxon>Bacteria</taxon>
        <taxon>Bacillati</taxon>
        <taxon>Bacillota</taxon>
        <taxon>Clostridia</taxon>
        <taxon>Peptostreptococcales</taxon>
        <taxon>Peptostreptococcaceae</taxon>
        <taxon>Romboutsia</taxon>
    </lineage>
</organism>
<dbReference type="Pfam" id="PF01497">
    <property type="entry name" value="Peripla_BP_2"/>
    <property type="match status" value="1"/>
</dbReference>
<evidence type="ECO:0000256" key="1">
    <source>
        <dbReference type="ARBA" id="ARBA00008814"/>
    </source>
</evidence>
<accession>A0A2P2BP31</accession>
<sequence length="335" mass="38382">MKRLRKSIRLFLISMLIMGSTGCSNIKKTHSEVKNQSASSHYPITITTYNHLKEPIEITFNKEPERVVSIYQNSIETLLALGLEDKIVLGAGLDHSIKDEYKDKFKKIKYINDYVPDIEDILNENPDFILSWYSIFDEDRIGNVNYWNEKGINTYISLNSGITKKRAVENEITDIINLGKIFNVEEKAEKIVKEINNEIENTLKDINHTKEETTLIIEYMGKDIYTYGKESLGGDMVTRLGGKLLESENNTITEEELIELNPDSIFVVYMDRMDTNVPSQEANKILKSHKLKELDAVKNNRVNTIALGEMYCSGIRTIDGIKTFAKGLYPKKIHN</sequence>
<evidence type="ECO:0000313" key="6">
    <source>
        <dbReference type="Proteomes" id="UP000245695"/>
    </source>
</evidence>
<evidence type="ECO:0000313" key="5">
    <source>
        <dbReference type="EMBL" id="CEI72108.1"/>
    </source>
</evidence>
<dbReference type="PANTHER" id="PTHR30535">
    <property type="entry name" value="VITAMIN B12-BINDING PROTEIN"/>
    <property type="match status" value="1"/>
</dbReference>
<reference evidence="5 6" key="1">
    <citation type="submission" date="2014-09" db="EMBL/GenBank/DDBJ databases">
        <authorList>
            <person name="Hornung B.V."/>
        </authorList>
    </citation>
    <scope>NUCLEOTIDE SEQUENCE [LARGE SCALE GENOMIC DNA]</scope>
    <source>
        <strain evidence="5 6">FRIFI</strain>
    </source>
</reference>
<protein>
    <submittedName>
        <fullName evidence="5">Periplasmic binding protein</fullName>
    </submittedName>
</protein>
<dbReference type="PROSITE" id="PS50983">
    <property type="entry name" value="FE_B12_PBP"/>
    <property type="match status" value="1"/>
</dbReference>
<dbReference type="PANTHER" id="PTHR30535:SF34">
    <property type="entry name" value="MOLYBDATE-BINDING PROTEIN MOLA"/>
    <property type="match status" value="1"/>
</dbReference>
<evidence type="ECO:0000259" key="4">
    <source>
        <dbReference type="PROSITE" id="PS50983"/>
    </source>
</evidence>
<proteinExistence type="inferred from homology"/>
<dbReference type="SUPFAM" id="SSF53807">
    <property type="entry name" value="Helical backbone' metal receptor"/>
    <property type="match status" value="1"/>
</dbReference>
<dbReference type="PROSITE" id="PS51257">
    <property type="entry name" value="PROKAR_LIPOPROTEIN"/>
    <property type="match status" value="1"/>
</dbReference>
<name>A0A2P2BP31_9FIRM</name>
<evidence type="ECO:0000256" key="2">
    <source>
        <dbReference type="SAM" id="Coils"/>
    </source>
</evidence>
<keyword evidence="3" id="KW-0732">Signal</keyword>
<dbReference type="AlphaFoldDB" id="A0A2P2BP31"/>
<feature type="signal peptide" evidence="3">
    <location>
        <begin position="1"/>
        <end position="22"/>
    </location>
</feature>
<feature type="chain" id="PRO_5039405815" evidence="3">
    <location>
        <begin position="23"/>
        <end position="335"/>
    </location>
</feature>
<keyword evidence="6" id="KW-1185">Reference proteome</keyword>
<dbReference type="InterPro" id="IPR002491">
    <property type="entry name" value="ABC_transptr_periplasmic_BD"/>
</dbReference>
<comment type="similarity">
    <text evidence="1">Belongs to the bacterial solute-binding protein 8 family.</text>
</comment>
<evidence type="ECO:0000256" key="3">
    <source>
        <dbReference type="SAM" id="SignalP"/>
    </source>
</evidence>
<dbReference type="Gene3D" id="3.40.50.1980">
    <property type="entry name" value="Nitrogenase molybdenum iron protein domain"/>
    <property type="match status" value="2"/>
</dbReference>
<dbReference type="Proteomes" id="UP000245695">
    <property type="component" value="Chromosome 1"/>
</dbReference>
<feature type="coiled-coil region" evidence="2">
    <location>
        <begin position="185"/>
        <end position="212"/>
    </location>
</feature>
<dbReference type="RefSeq" id="WP_166504923.1">
    <property type="nucleotide sequence ID" value="NZ_LN650648.1"/>
</dbReference>
<gene>
    <name evidence="5" type="ORF">FRIFI_0561</name>
</gene>